<proteinExistence type="predicted"/>
<dbReference type="InterPro" id="IPR018391">
    <property type="entry name" value="PQQ_b-propeller_rpt"/>
</dbReference>
<dbReference type="AlphaFoldDB" id="F0STC7"/>
<dbReference type="OrthoDB" id="244732at2"/>
<evidence type="ECO:0000313" key="4">
    <source>
        <dbReference type="Proteomes" id="UP000006860"/>
    </source>
</evidence>
<gene>
    <name evidence="3" type="ordered locus">Plabr_2790</name>
</gene>
<dbReference type="InterPro" id="IPR015943">
    <property type="entry name" value="WD40/YVTN_repeat-like_dom_sf"/>
</dbReference>
<dbReference type="Gene3D" id="2.130.10.10">
    <property type="entry name" value="YVTN repeat-like/Quinoprotein amine dehydrogenase"/>
    <property type="match status" value="2"/>
</dbReference>
<dbReference type="SUPFAM" id="SSF50998">
    <property type="entry name" value="Quinoprotein alcohol dehydrogenase-like"/>
    <property type="match status" value="1"/>
</dbReference>
<evidence type="ECO:0000256" key="1">
    <source>
        <dbReference type="SAM" id="SignalP"/>
    </source>
</evidence>
<keyword evidence="4" id="KW-1185">Reference proteome</keyword>
<dbReference type="SMART" id="SM00564">
    <property type="entry name" value="PQQ"/>
    <property type="match status" value="5"/>
</dbReference>
<keyword evidence="1" id="KW-0732">Signal</keyword>
<dbReference type="Pfam" id="PF13360">
    <property type="entry name" value="PQQ_2"/>
    <property type="match status" value="1"/>
</dbReference>
<dbReference type="KEGG" id="pbs:Plabr_2790"/>
<dbReference type="HOGENOM" id="CLU_027480_2_1_0"/>
<evidence type="ECO:0000313" key="3">
    <source>
        <dbReference type="EMBL" id="ADY60389.1"/>
    </source>
</evidence>
<dbReference type="InterPro" id="IPR011047">
    <property type="entry name" value="Quinoprotein_ADH-like_sf"/>
</dbReference>
<dbReference type="PANTHER" id="PTHR34512">
    <property type="entry name" value="CELL SURFACE PROTEIN"/>
    <property type="match status" value="1"/>
</dbReference>
<protein>
    <submittedName>
        <fullName evidence="3">Pyrrolo-quinoline quinone repeat-containing protein</fullName>
    </submittedName>
</protein>
<dbReference type="RefSeq" id="WP_013629113.1">
    <property type="nucleotide sequence ID" value="NC_015174.1"/>
</dbReference>
<dbReference type="STRING" id="756272.Plabr_2790"/>
<dbReference type="InterPro" id="IPR002372">
    <property type="entry name" value="PQQ_rpt_dom"/>
</dbReference>
<accession>F0STC7</accession>
<dbReference type="EMBL" id="CP002546">
    <property type="protein sequence ID" value="ADY60389.1"/>
    <property type="molecule type" value="Genomic_DNA"/>
</dbReference>
<reference evidence="4" key="1">
    <citation type="submission" date="2011-02" db="EMBL/GenBank/DDBJ databases">
        <title>The complete genome of Planctomyces brasiliensis DSM 5305.</title>
        <authorList>
            <person name="Lucas S."/>
            <person name="Copeland A."/>
            <person name="Lapidus A."/>
            <person name="Bruce D."/>
            <person name="Goodwin L."/>
            <person name="Pitluck S."/>
            <person name="Kyrpides N."/>
            <person name="Mavromatis K."/>
            <person name="Pagani I."/>
            <person name="Ivanova N."/>
            <person name="Ovchinnikova G."/>
            <person name="Lu M."/>
            <person name="Detter J.C."/>
            <person name="Han C."/>
            <person name="Land M."/>
            <person name="Hauser L."/>
            <person name="Markowitz V."/>
            <person name="Cheng J.-F."/>
            <person name="Hugenholtz P."/>
            <person name="Woyke T."/>
            <person name="Wu D."/>
            <person name="Tindall B."/>
            <person name="Pomrenke H.G."/>
            <person name="Brambilla E."/>
            <person name="Klenk H.-P."/>
            <person name="Eisen J.A."/>
        </authorList>
    </citation>
    <scope>NUCLEOTIDE SEQUENCE [LARGE SCALE GENOMIC DNA]</scope>
    <source>
        <strain evidence="4">ATCC 49424 / DSM 5305 / JCM 21570 / NBRC 103401 / IFAM 1448</strain>
    </source>
</reference>
<dbReference type="eggNOG" id="COG1520">
    <property type="taxonomic scope" value="Bacteria"/>
</dbReference>
<dbReference type="PANTHER" id="PTHR34512:SF30">
    <property type="entry name" value="OUTER MEMBRANE PROTEIN ASSEMBLY FACTOR BAMB"/>
    <property type="match status" value="1"/>
</dbReference>
<organism evidence="3 4">
    <name type="scientific">Rubinisphaera brasiliensis (strain ATCC 49424 / DSM 5305 / JCM 21570 / IAM 15109 / NBRC 103401 / IFAM 1448)</name>
    <name type="common">Planctomyces brasiliensis</name>
    <dbReference type="NCBI Taxonomy" id="756272"/>
    <lineage>
        <taxon>Bacteria</taxon>
        <taxon>Pseudomonadati</taxon>
        <taxon>Planctomycetota</taxon>
        <taxon>Planctomycetia</taxon>
        <taxon>Planctomycetales</taxon>
        <taxon>Planctomycetaceae</taxon>
        <taxon>Rubinisphaera</taxon>
    </lineage>
</organism>
<evidence type="ECO:0000259" key="2">
    <source>
        <dbReference type="Pfam" id="PF13360"/>
    </source>
</evidence>
<feature type="chain" id="PRO_5003260913" evidence="1">
    <location>
        <begin position="20"/>
        <end position="436"/>
    </location>
</feature>
<name>F0STC7_RUBBR</name>
<dbReference type="Proteomes" id="UP000006860">
    <property type="component" value="Chromosome"/>
</dbReference>
<sequence length="436" mass="47982">MMGRFLFAFLLMPALFAAAAEEWPEFRGPNGNGYVPDAKIPTNWSESEAVTWKVPVPGEGFSSPVISGNQLWLTTALVEQISEEEQEARAAELTTNPRGIQFGGKLSLRAICYDTESGRQLHDVECFQFPSANPKHATNSYASPTPVLSQGKVFCHFGDYGTCAIDASTGKLLWTNQELHIEHQNGPGSSPVIWQDKLIVHFDGTDSQFLAAFDAETGDIAWKTMRSGPMPEKEEFCKAYCTPALISGGQDQLISPAADWVYGYDPETGKELWRAAYGDLGFSTVPRPIVGDGLVFICTSFMRSRLLAVDYSGSGDVSETHIRWTYDRQVPQKPSLLLHEGNLYLVGDKGIATCLDSRTGEVKWQERISGQYSASPLFANGLIYLFNAEGLTTVIKPGDSYEVVAENRLDEGFMASPAVKGNSLFLRTEGHLYRID</sequence>
<feature type="signal peptide" evidence="1">
    <location>
        <begin position="1"/>
        <end position="19"/>
    </location>
</feature>
<feature type="domain" description="Pyrrolo-quinoline quinone repeat" evidence="2">
    <location>
        <begin position="210"/>
        <end position="436"/>
    </location>
</feature>